<protein>
    <submittedName>
        <fullName evidence="1">Uncharacterized protein</fullName>
    </submittedName>
</protein>
<name>A0A939JXV4_9HYPH</name>
<gene>
    <name evidence="1" type="ORF">J1C48_14330</name>
</gene>
<keyword evidence="2" id="KW-1185">Reference proteome</keyword>
<dbReference type="RefSeq" id="WP_207258670.1">
    <property type="nucleotide sequence ID" value="NZ_JAFMPP010000013.1"/>
</dbReference>
<dbReference type="AlphaFoldDB" id="A0A939JXV4"/>
<reference evidence="1" key="1">
    <citation type="submission" date="2021-03" db="EMBL/GenBank/DDBJ databases">
        <title>Whole genome sequence of Jiella sp. CQZ9-1.</title>
        <authorList>
            <person name="Tuo L."/>
        </authorList>
    </citation>
    <scope>NUCLEOTIDE SEQUENCE</scope>
    <source>
        <strain evidence="1">CQZ9-1</strain>
    </source>
</reference>
<dbReference type="Proteomes" id="UP000664122">
    <property type="component" value="Unassembled WGS sequence"/>
</dbReference>
<dbReference type="EMBL" id="JAFMPP010000013">
    <property type="protein sequence ID" value="MBO0663756.1"/>
    <property type="molecule type" value="Genomic_DNA"/>
</dbReference>
<comment type="caution">
    <text evidence="1">The sequence shown here is derived from an EMBL/GenBank/DDBJ whole genome shotgun (WGS) entry which is preliminary data.</text>
</comment>
<proteinExistence type="predicted"/>
<accession>A0A939JXV4</accession>
<evidence type="ECO:0000313" key="2">
    <source>
        <dbReference type="Proteomes" id="UP000664122"/>
    </source>
</evidence>
<evidence type="ECO:0000313" key="1">
    <source>
        <dbReference type="EMBL" id="MBO0663756.1"/>
    </source>
</evidence>
<sequence>MSATNWQLRENLEYVGEMLEQLKIVSGVPQNDILYYFLDMAKVEVDSRLVRLSRHLTVANESPGVSQLVRLSRHFTVANESPGVSQEH</sequence>
<organism evidence="1 2">
    <name type="scientific">Jiella flava</name>
    <dbReference type="NCBI Taxonomy" id="2816857"/>
    <lineage>
        <taxon>Bacteria</taxon>
        <taxon>Pseudomonadati</taxon>
        <taxon>Pseudomonadota</taxon>
        <taxon>Alphaproteobacteria</taxon>
        <taxon>Hyphomicrobiales</taxon>
        <taxon>Aurantimonadaceae</taxon>
        <taxon>Jiella</taxon>
    </lineage>
</organism>